<evidence type="ECO:0000259" key="6">
    <source>
        <dbReference type="PROSITE" id="PS50105"/>
    </source>
</evidence>
<dbReference type="CDD" id="cd09565">
    <property type="entry name" value="SAM_liprin-alpha1_2_3_4_repeat2"/>
    <property type="match status" value="1"/>
</dbReference>
<dbReference type="GO" id="GO:0005737">
    <property type="term" value="C:cytoplasm"/>
    <property type="evidence" value="ECO:0007669"/>
    <property type="project" value="UniProtKB-ARBA"/>
</dbReference>
<dbReference type="PANTHER" id="PTHR12587">
    <property type="entry name" value="LAR INTERACTING PROTEIN LIP -RELATED PROTEIN"/>
    <property type="match status" value="1"/>
</dbReference>
<dbReference type="InterPro" id="IPR037620">
    <property type="entry name" value="LIP-1_SAM_1"/>
</dbReference>
<feature type="compositionally biased region" description="Basic and acidic residues" evidence="5">
    <location>
        <begin position="483"/>
        <end position="502"/>
    </location>
</feature>
<evidence type="ECO:0000256" key="1">
    <source>
        <dbReference type="ARBA" id="ARBA00007026"/>
    </source>
</evidence>
<reference evidence="8" key="1">
    <citation type="submission" date="2022-10" db="EMBL/GenBank/DDBJ databases">
        <title>Genome assembly of Pristionchus species.</title>
        <authorList>
            <person name="Yoshida K."/>
            <person name="Sommer R.J."/>
        </authorList>
    </citation>
    <scope>NUCLEOTIDE SEQUENCE [LARGE SCALE GENOMIC DNA]</scope>
    <source>
        <strain evidence="8">RS5460</strain>
    </source>
</reference>
<comment type="similarity">
    <text evidence="1">Belongs to the liprin family. Liprin-alpha subfamily.</text>
</comment>
<evidence type="ECO:0000256" key="3">
    <source>
        <dbReference type="ARBA" id="ARBA00023054"/>
    </source>
</evidence>
<dbReference type="AlphaFoldDB" id="A0AAN5DHK3"/>
<evidence type="ECO:0000256" key="4">
    <source>
        <dbReference type="SAM" id="Coils"/>
    </source>
</evidence>
<feature type="compositionally biased region" description="Basic and acidic residues" evidence="5">
    <location>
        <begin position="428"/>
        <end position="443"/>
    </location>
</feature>
<feature type="domain" description="SAM" evidence="6">
    <location>
        <begin position="1055"/>
        <end position="1124"/>
    </location>
</feature>
<feature type="region of interest" description="Disordered" evidence="5">
    <location>
        <begin position="826"/>
        <end position="860"/>
    </location>
</feature>
<dbReference type="SMART" id="SM00454">
    <property type="entry name" value="SAM"/>
    <property type="match status" value="3"/>
</dbReference>
<name>A0AAN5DHK3_9BILA</name>
<organism evidence="7 8">
    <name type="scientific">Pristionchus mayeri</name>
    <dbReference type="NCBI Taxonomy" id="1317129"/>
    <lineage>
        <taxon>Eukaryota</taxon>
        <taxon>Metazoa</taxon>
        <taxon>Ecdysozoa</taxon>
        <taxon>Nematoda</taxon>
        <taxon>Chromadorea</taxon>
        <taxon>Rhabditida</taxon>
        <taxon>Rhabditina</taxon>
        <taxon>Diplogasteromorpha</taxon>
        <taxon>Diplogasteroidea</taxon>
        <taxon>Neodiplogasteridae</taxon>
        <taxon>Pristionchus</taxon>
    </lineage>
</organism>
<sequence length="1155" mass="130909">MNWSDSTMMSAMYDVMPTISEDSVDNNSHRIPDEQRGDQANIEELMMNMLEDRDKLQEQLEHSKKAIDDAQAKQKEAERERDSLIRQLEMQSSHLPNDQQALAKELVGVRDQLSEKDEEIVELKAERNNTRLLLEHLECLVSRHERSLRITVMKRQTHSAAGVSSEVEVLKALKSLFEHHKALDEKVRERLRVAMERIAMLEDELTASTEMNTELKGQLAKAIEELQQMKSANGQRQQNGASSADSAARIIELQQNLERVKTELETTLKQVNELNHRNSQLDNQFANAQKELHASHETTSKLKAQLQEMEAQRDEQDRRTAKLDTEYHTAQRNERTMRDFADKLEHQMANKDATIRLNEEKMHSLQERLELAEKQLAQSLKKAESLPNVETELQLKKEALTAAEQKAMSTEERVQKLERDCDEARSEIERSKQKERMNEEHNARLSSTVDKLLSESNDRLQLHLKERMAALEEKNQLTSQLESTKKSYDKSERARDRLQRDNDEFRQEVEALRQQLYNARTAHFQSRLFNTNAAGPVPPPHAQQPQQIMQPNPAAAQKMSNGTGNAVSVQNLQNQALYGAPSPQPIYPQQVMTARRAQKGRIAALQEDPDKIQTLNEQEWDRLQQANILANVQQAFSSSPSMADVGNPMTPSGVGGGVQQVDLLSQIPQGQLPPDAHLLASVLQEKLDAINSEIRLIEQEKTHAERAAEQLEGRVDESSRSTPRNSPQHDFLVNKYNTLPANASTSHMRDMYEPYNQTMDDSMLEDDYLRRAHSSRFEDGGRMSPASSVASSTDGFGVKKKRSSSASGFKSLGRLFRQKKNAEKRVAMESGGAYSDSEQSSGGADSAAGNRSGSDFDRRKKKKHELLEEAIKARTPFALWNGPTVVAWLELWVGMPAWYVAACRANVKSGAIMSALSDQEIQREIGISNPLHRLKLRLAIQEMVSLTSPSAPRTARTTLAFGDMNHEWIGNDWLPSLGLCQYRSAFMECLLDARMLEHLTKRDLRTHLKMHDSFHRASLQYGIFCLRKLNYDRKTLQDRRRAAEAGSRVPDLLVWSNERVIRWVEEIGLGGYAVQLRESGVHGALIALDDTFDSQSLALSLQIPPNDAAARQQLAKHFNVLVVEYRKGGGQSANADERESYRRRRTNHRSPAPPD</sequence>
<feature type="region of interest" description="Disordered" evidence="5">
    <location>
        <begin position="775"/>
        <end position="804"/>
    </location>
</feature>
<accession>A0AAN5DHK3</accession>
<feature type="compositionally biased region" description="Polar residues" evidence="5">
    <location>
        <begin position="785"/>
        <end position="794"/>
    </location>
</feature>
<dbReference type="Pfam" id="PF25526">
    <property type="entry name" value="LIP-1"/>
    <property type="match status" value="1"/>
</dbReference>
<feature type="domain" description="SAM" evidence="6">
    <location>
        <begin position="880"/>
        <end position="946"/>
    </location>
</feature>
<dbReference type="GO" id="GO:0048786">
    <property type="term" value="C:presynaptic active zone"/>
    <property type="evidence" value="ECO:0007669"/>
    <property type="project" value="TreeGrafter"/>
</dbReference>
<dbReference type="InterPro" id="IPR013761">
    <property type="entry name" value="SAM/pointed_sf"/>
</dbReference>
<feature type="region of interest" description="Disordered" evidence="5">
    <location>
        <begin position="428"/>
        <end position="447"/>
    </location>
</feature>
<protein>
    <recommendedName>
        <fullName evidence="6">SAM domain-containing protein</fullName>
    </recommendedName>
</protein>
<feature type="compositionally biased region" description="Basic and acidic residues" evidence="5">
    <location>
        <begin position="705"/>
        <end position="719"/>
    </location>
</feature>
<dbReference type="InterPro" id="IPR029515">
    <property type="entry name" value="Liprin"/>
</dbReference>
<evidence type="ECO:0000313" key="7">
    <source>
        <dbReference type="EMBL" id="GMR63080.1"/>
    </source>
</evidence>
<feature type="region of interest" description="Disordered" evidence="5">
    <location>
        <begin position="705"/>
        <end position="731"/>
    </location>
</feature>
<keyword evidence="8" id="KW-1185">Reference proteome</keyword>
<evidence type="ECO:0000256" key="2">
    <source>
        <dbReference type="ARBA" id="ARBA00022737"/>
    </source>
</evidence>
<dbReference type="PANTHER" id="PTHR12587:SF20">
    <property type="entry name" value="LIPRIN-ALPHA, ISOFORM E"/>
    <property type="match status" value="1"/>
</dbReference>
<dbReference type="PROSITE" id="PS50105">
    <property type="entry name" value="SAM_DOMAIN"/>
    <property type="match status" value="3"/>
</dbReference>
<feature type="domain" description="SAM" evidence="6">
    <location>
        <begin position="972"/>
        <end position="1029"/>
    </location>
</feature>
<feature type="coiled-coil region" evidence="4">
    <location>
        <begin position="39"/>
        <end position="140"/>
    </location>
</feature>
<feature type="region of interest" description="Disordered" evidence="5">
    <location>
        <begin position="1129"/>
        <end position="1155"/>
    </location>
</feature>
<evidence type="ECO:0000256" key="5">
    <source>
        <dbReference type="SAM" id="MobiDB-lite"/>
    </source>
</evidence>
<dbReference type="EMBL" id="BTRK01000006">
    <property type="protein sequence ID" value="GMR63080.1"/>
    <property type="molecule type" value="Genomic_DNA"/>
</dbReference>
<feature type="region of interest" description="Disordered" evidence="5">
    <location>
        <begin position="473"/>
        <end position="502"/>
    </location>
</feature>
<feature type="coiled-coil region" evidence="4">
    <location>
        <begin position="184"/>
        <end position="326"/>
    </location>
</feature>
<keyword evidence="3 4" id="KW-0175">Coiled coil</keyword>
<evidence type="ECO:0000313" key="8">
    <source>
        <dbReference type="Proteomes" id="UP001328107"/>
    </source>
</evidence>
<dbReference type="Gene3D" id="1.10.150.50">
    <property type="entry name" value="Transcription Factor, Ets-1"/>
    <property type="match status" value="3"/>
</dbReference>
<feature type="compositionally biased region" description="Polar residues" evidence="5">
    <location>
        <begin position="836"/>
        <end position="853"/>
    </location>
</feature>
<dbReference type="InterPro" id="IPR057892">
    <property type="entry name" value="LIP-1_CC2"/>
</dbReference>
<dbReference type="InterPro" id="IPR037621">
    <property type="entry name" value="LIP-1_SAM_2"/>
</dbReference>
<comment type="caution">
    <text evidence="7">The sequence shown here is derived from an EMBL/GenBank/DDBJ whole genome shotgun (WGS) entry which is preliminary data.</text>
</comment>
<keyword evidence="2" id="KW-0677">Repeat</keyword>
<dbReference type="Proteomes" id="UP001328107">
    <property type="component" value="Unassembled WGS sequence"/>
</dbReference>
<dbReference type="Pfam" id="PF00536">
    <property type="entry name" value="SAM_1"/>
    <property type="match status" value="2"/>
</dbReference>
<feature type="region of interest" description="Disordered" evidence="5">
    <location>
        <begin position="537"/>
        <end position="561"/>
    </location>
</feature>
<proteinExistence type="inferred from homology"/>
<dbReference type="CDD" id="cd09562">
    <property type="entry name" value="SAM_liprin-alpha1_2_3_4_repeat1"/>
    <property type="match status" value="1"/>
</dbReference>
<gene>
    <name evidence="7" type="ORF">PMAYCL1PPCAC_33275</name>
</gene>
<dbReference type="SUPFAM" id="SSF47769">
    <property type="entry name" value="SAM/Pointed domain"/>
    <property type="match status" value="3"/>
</dbReference>
<dbReference type="Pfam" id="PF07647">
    <property type="entry name" value="SAM_2"/>
    <property type="match status" value="1"/>
</dbReference>
<feature type="compositionally biased region" description="Low complexity" evidence="5">
    <location>
        <begin position="543"/>
        <end position="557"/>
    </location>
</feature>
<dbReference type="InterPro" id="IPR001660">
    <property type="entry name" value="SAM"/>
</dbReference>
<dbReference type="GO" id="GO:0050808">
    <property type="term" value="P:synapse organization"/>
    <property type="evidence" value="ECO:0007669"/>
    <property type="project" value="TreeGrafter"/>
</dbReference>